<dbReference type="EMBL" id="AP021875">
    <property type="protein sequence ID" value="BBO73512.1"/>
    <property type="molecule type" value="Genomic_DNA"/>
</dbReference>
<keyword evidence="4 9" id="KW-0812">Transmembrane</keyword>
<keyword evidence="3" id="KW-1003">Cell membrane</keyword>
<dbReference type="KEGG" id="dwd:DSCW_09290"/>
<evidence type="ECO:0000256" key="5">
    <source>
        <dbReference type="ARBA" id="ARBA00022970"/>
    </source>
</evidence>
<dbReference type="InterPro" id="IPR001851">
    <property type="entry name" value="ABC_transp_permease"/>
</dbReference>
<accession>A0A5K7YUP8</accession>
<name>A0A5K7YUP8_9BACT</name>
<feature type="transmembrane region" description="Helical" evidence="9">
    <location>
        <begin position="6"/>
        <end position="26"/>
    </location>
</feature>
<feature type="transmembrane region" description="Helical" evidence="9">
    <location>
        <begin position="33"/>
        <end position="50"/>
    </location>
</feature>
<evidence type="ECO:0000256" key="1">
    <source>
        <dbReference type="ARBA" id="ARBA00004651"/>
    </source>
</evidence>
<keyword evidence="2" id="KW-0813">Transport</keyword>
<dbReference type="CDD" id="cd06582">
    <property type="entry name" value="TM_PBP1_LivH_like"/>
    <property type="match status" value="1"/>
</dbReference>
<evidence type="ECO:0000313" key="11">
    <source>
        <dbReference type="Proteomes" id="UP000427769"/>
    </source>
</evidence>
<evidence type="ECO:0000256" key="3">
    <source>
        <dbReference type="ARBA" id="ARBA00022475"/>
    </source>
</evidence>
<feature type="transmembrane region" description="Helical" evidence="9">
    <location>
        <begin position="182"/>
        <end position="205"/>
    </location>
</feature>
<feature type="transmembrane region" description="Helical" evidence="9">
    <location>
        <begin position="250"/>
        <end position="272"/>
    </location>
</feature>
<comment type="similarity">
    <text evidence="8">Belongs to the binding-protein-dependent transport system permease family. LivHM subfamily.</text>
</comment>
<dbReference type="PANTHER" id="PTHR11795">
    <property type="entry name" value="BRANCHED-CHAIN AMINO ACID TRANSPORT SYSTEM PERMEASE PROTEIN LIVH"/>
    <property type="match status" value="1"/>
</dbReference>
<dbReference type="AlphaFoldDB" id="A0A5K7YUP8"/>
<protein>
    <submittedName>
        <fullName evidence="10">Branched-chain amino acid ABC transporter permease</fullName>
    </submittedName>
</protein>
<organism evidence="10 11">
    <name type="scientific">Desulfosarcina widdelii</name>
    <dbReference type="NCBI Taxonomy" id="947919"/>
    <lineage>
        <taxon>Bacteria</taxon>
        <taxon>Pseudomonadati</taxon>
        <taxon>Thermodesulfobacteriota</taxon>
        <taxon>Desulfobacteria</taxon>
        <taxon>Desulfobacterales</taxon>
        <taxon>Desulfosarcinaceae</taxon>
        <taxon>Desulfosarcina</taxon>
    </lineage>
</organism>
<keyword evidence="5" id="KW-0029">Amino-acid transport</keyword>
<evidence type="ECO:0000256" key="8">
    <source>
        <dbReference type="ARBA" id="ARBA00037998"/>
    </source>
</evidence>
<proteinExistence type="inferred from homology"/>
<evidence type="ECO:0000256" key="2">
    <source>
        <dbReference type="ARBA" id="ARBA00022448"/>
    </source>
</evidence>
<dbReference type="GO" id="GO:0022857">
    <property type="term" value="F:transmembrane transporter activity"/>
    <property type="evidence" value="ECO:0007669"/>
    <property type="project" value="InterPro"/>
</dbReference>
<feature type="transmembrane region" description="Helical" evidence="9">
    <location>
        <begin position="217"/>
        <end position="244"/>
    </location>
</feature>
<dbReference type="InterPro" id="IPR052157">
    <property type="entry name" value="BCAA_transport_permease"/>
</dbReference>
<evidence type="ECO:0000313" key="10">
    <source>
        <dbReference type="EMBL" id="BBO73512.1"/>
    </source>
</evidence>
<dbReference type="RefSeq" id="WP_155302611.1">
    <property type="nucleotide sequence ID" value="NZ_AP021875.1"/>
</dbReference>
<sequence length="288" mass="30739">MDILIYGTINSVALALYALGFALVYGICRLPNFAHGALYVLSGFIAWTVIHTLKANLWVAVPVSLLATGIIGAVIYRLFLIRVRGMEISEIIASYAIALAILEGLRWGGFKGMTYTLPVFIEGSVVIGGISVDYQRILTVVIGAALVASLWLFTHYTRVGLALRGMAQDERAALMLGIDSDLMAVVAMGLGSMLAAFAAILLLPLGNIVVESGYNVLILAIAVCIVGGIGSWMGAVMAAFLIGFAQILTVVYLGSHYQMMVALLAIILTLIIKPSGLFGQQKELEERV</sequence>
<reference evidence="10 11" key="1">
    <citation type="submission" date="2019-11" db="EMBL/GenBank/DDBJ databases">
        <title>Comparative genomics of hydrocarbon-degrading Desulfosarcina strains.</title>
        <authorList>
            <person name="Watanabe M."/>
            <person name="Kojima H."/>
            <person name="Fukui M."/>
        </authorList>
    </citation>
    <scope>NUCLEOTIDE SEQUENCE [LARGE SCALE GENOMIC DNA]</scope>
    <source>
        <strain evidence="10 11">PP31</strain>
    </source>
</reference>
<feature type="transmembrane region" description="Helical" evidence="9">
    <location>
        <begin position="115"/>
        <end position="132"/>
    </location>
</feature>
<comment type="subcellular location">
    <subcellularLocation>
        <location evidence="1">Cell membrane</location>
        <topology evidence="1">Multi-pass membrane protein</topology>
    </subcellularLocation>
</comment>
<keyword evidence="7 9" id="KW-0472">Membrane</keyword>
<feature type="transmembrane region" description="Helical" evidence="9">
    <location>
        <begin position="91"/>
        <end position="109"/>
    </location>
</feature>
<evidence type="ECO:0000256" key="7">
    <source>
        <dbReference type="ARBA" id="ARBA00023136"/>
    </source>
</evidence>
<dbReference type="Proteomes" id="UP000427769">
    <property type="component" value="Chromosome"/>
</dbReference>
<evidence type="ECO:0000256" key="6">
    <source>
        <dbReference type="ARBA" id="ARBA00022989"/>
    </source>
</evidence>
<dbReference type="GO" id="GO:0006865">
    <property type="term" value="P:amino acid transport"/>
    <property type="evidence" value="ECO:0007669"/>
    <property type="project" value="UniProtKB-KW"/>
</dbReference>
<evidence type="ECO:0000256" key="9">
    <source>
        <dbReference type="SAM" id="Phobius"/>
    </source>
</evidence>
<feature type="transmembrane region" description="Helical" evidence="9">
    <location>
        <begin position="56"/>
        <end position="79"/>
    </location>
</feature>
<keyword evidence="6 9" id="KW-1133">Transmembrane helix</keyword>
<dbReference type="Pfam" id="PF02653">
    <property type="entry name" value="BPD_transp_2"/>
    <property type="match status" value="1"/>
</dbReference>
<dbReference type="GO" id="GO:0005886">
    <property type="term" value="C:plasma membrane"/>
    <property type="evidence" value="ECO:0007669"/>
    <property type="project" value="UniProtKB-SubCell"/>
</dbReference>
<evidence type="ECO:0000256" key="4">
    <source>
        <dbReference type="ARBA" id="ARBA00022692"/>
    </source>
</evidence>
<dbReference type="OrthoDB" id="9807115at2"/>
<gene>
    <name evidence="10" type="ORF">DSCW_09290</name>
</gene>
<feature type="transmembrane region" description="Helical" evidence="9">
    <location>
        <begin position="137"/>
        <end position="156"/>
    </location>
</feature>
<keyword evidence="11" id="KW-1185">Reference proteome</keyword>
<dbReference type="PANTHER" id="PTHR11795:SF452">
    <property type="entry name" value="ABC TRANSPORTER PERMEASE PROTEIN"/>
    <property type="match status" value="1"/>
</dbReference>